<evidence type="ECO:0000313" key="3">
    <source>
        <dbReference type="EMBL" id="GJU08251.1"/>
    </source>
</evidence>
<comment type="caution">
    <text evidence="3">The sequence shown here is derived from an EMBL/GenBank/DDBJ whole genome shotgun (WGS) entry which is preliminary data.</text>
</comment>
<dbReference type="SUPFAM" id="SSF52029">
    <property type="entry name" value="GroEL apical domain-like"/>
    <property type="match status" value="1"/>
</dbReference>
<dbReference type="Proteomes" id="UP001151760">
    <property type="component" value="Unassembled WGS sequence"/>
</dbReference>
<reference evidence="3" key="1">
    <citation type="journal article" date="2022" name="Int. J. Mol. Sci.">
        <title>Draft Genome of Tanacetum Coccineum: Genomic Comparison of Closely Related Tanacetum-Family Plants.</title>
        <authorList>
            <person name="Yamashiro T."/>
            <person name="Shiraishi A."/>
            <person name="Nakayama K."/>
            <person name="Satake H."/>
        </authorList>
    </citation>
    <scope>NUCLEOTIDE SEQUENCE</scope>
</reference>
<protein>
    <submittedName>
        <fullName evidence="3">Chaperonin CPN60-2, mitochondrial</fullName>
    </submittedName>
</protein>
<dbReference type="Gene3D" id="3.30.260.10">
    <property type="entry name" value="TCP-1-like chaperonin intermediate domain"/>
    <property type="match status" value="1"/>
</dbReference>
<comment type="similarity">
    <text evidence="1">Belongs to the chaperonin (HSP60) family.</text>
</comment>
<reference evidence="3" key="2">
    <citation type="submission" date="2022-01" db="EMBL/GenBank/DDBJ databases">
        <authorList>
            <person name="Yamashiro T."/>
            <person name="Shiraishi A."/>
            <person name="Satake H."/>
            <person name="Nakayama K."/>
        </authorList>
    </citation>
    <scope>NUCLEOTIDE SEQUENCE</scope>
</reference>
<evidence type="ECO:0000256" key="1">
    <source>
        <dbReference type="ARBA" id="ARBA00006607"/>
    </source>
</evidence>
<organism evidence="3 4">
    <name type="scientific">Tanacetum coccineum</name>
    <dbReference type="NCBI Taxonomy" id="301880"/>
    <lineage>
        <taxon>Eukaryota</taxon>
        <taxon>Viridiplantae</taxon>
        <taxon>Streptophyta</taxon>
        <taxon>Embryophyta</taxon>
        <taxon>Tracheophyta</taxon>
        <taxon>Spermatophyta</taxon>
        <taxon>Magnoliopsida</taxon>
        <taxon>eudicotyledons</taxon>
        <taxon>Gunneridae</taxon>
        <taxon>Pentapetalae</taxon>
        <taxon>asterids</taxon>
        <taxon>campanulids</taxon>
        <taxon>Asterales</taxon>
        <taxon>Asteraceae</taxon>
        <taxon>Asteroideae</taxon>
        <taxon>Anthemideae</taxon>
        <taxon>Anthemidinae</taxon>
        <taxon>Tanacetum</taxon>
    </lineage>
</organism>
<dbReference type="InterPro" id="IPR027409">
    <property type="entry name" value="GroEL-like_apical_dom_sf"/>
</dbReference>
<evidence type="ECO:0000256" key="2">
    <source>
        <dbReference type="ARBA" id="ARBA00023186"/>
    </source>
</evidence>
<keyword evidence="2" id="KW-0143">Chaperone</keyword>
<dbReference type="InterPro" id="IPR027410">
    <property type="entry name" value="TCP-1-like_intermed_sf"/>
</dbReference>
<gene>
    <name evidence="3" type="ORF">Tco_1124681</name>
</gene>
<accession>A0ABQ5J7G3</accession>
<dbReference type="EMBL" id="BQNB010021614">
    <property type="protein sequence ID" value="GJU08251.1"/>
    <property type="molecule type" value="Genomic_DNA"/>
</dbReference>
<keyword evidence="4" id="KW-1185">Reference proteome</keyword>
<proteinExistence type="inferred from homology"/>
<sequence length="174" mass="19662">MVVVHTNVEFVFDIVGKLREDDTVVLDVAGEKKGTEERCEQLRSLIELSTSAYDKEKLLERLAKHSGRLAVLKIVIASEVEVGEKKDRVTNTLNATKIIFITLWSSIDVQTQEQTSKHVEENVNVVLKHSKSINQQSLKISNSRLKLCNRQLNMIQRLDEGMSMLNDSANKLGE</sequence>
<evidence type="ECO:0000313" key="4">
    <source>
        <dbReference type="Proteomes" id="UP001151760"/>
    </source>
</evidence>
<dbReference type="PANTHER" id="PTHR45633">
    <property type="entry name" value="60 KDA HEAT SHOCK PROTEIN, MITOCHONDRIAL"/>
    <property type="match status" value="1"/>
</dbReference>
<dbReference type="InterPro" id="IPR001844">
    <property type="entry name" value="Cpn60/GroEL"/>
</dbReference>
<name>A0ABQ5J7G3_9ASTR</name>